<sequence length="51" mass="5923">MRRFSLPHPSRARSSSILRSCLRNRREEAGSETFSLYDCELRHGGLGMIER</sequence>
<protein>
    <submittedName>
        <fullName evidence="1">Uncharacterized protein</fullName>
    </submittedName>
</protein>
<keyword evidence="2" id="KW-1185">Reference proteome</keyword>
<evidence type="ECO:0000313" key="2">
    <source>
        <dbReference type="Proteomes" id="UP000244005"/>
    </source>
</evidence>
<dbReference type="AlphaFoldDB" id="A0A2R6W415"/>
<gene>
    <name evidence="1" type="ORF">MARPO_0159s0024</name>
</gene>
<proteinExistence type="predicted"/>
<accession>A0A2R6W415</accession>
<reference evidence="2" key="1">
    <citation type="journal article" date="2017" name="Cell">
        <title>Insights into land plant evolution garnered from the Marchantia polymorpha genome.</title>
        <authorList>
            <person name="Bowman J.L."/>
            <person name="Kohchi T."/>
            <person name="Yamato K.T."/>
            <person name="Jenkins J."/>
            <person name="Shu S."/>
            <person name="Ishizaki K."/>
            <person name="Yamaoka S."/>
            <person name="Nishihama R."/>
            <person name="Nakamura Y."/>
            <person name="Berger F."/>
            <person name="Adam C."/>
            <person name="Aki S.S."/>
            <person name="Althoff F."/>
            <person name="Araki T."/>
            <person name="Arteaga-Vazquez M.A."/>
            <person name="Balasubrmanian S."/>
            <person name="Barry K."/>
            <person name="Bauer D."/>
            <person name="Boehm C.R."/>
            <person name="Briginshaw L."/>
            <person name="Caballero-Perez J."/>
            <person name="Catarino B."/>
            <person name="Chen F."/>
            <person name="Chiyoda S."/>
            <person name="Chovatia M."/>
            <person name="Davies K.M."/>
            <person name="Delmans M."/>
            <person name="Demura T."/>
            <person name="Dierschke T."/>
            <person name="Dolan L."/>
            <person name="Dorantes-Acosta A.E."/>
            <person name="Eklund D.M."/>
            <person name="Florent S.N."/>
            <person name="Flores-Sandoval E."/>
            <person name="Fujiyama A."/>
            <person name="Fukuzawa H."/>
            <person name="Galik B."/>
            <person name="Grimanelli D."/>
            <person name="Grimwood J."/>
            <person name="Grossniklaus U."/>
            <person name="Hamada T."/>
            <person name="Haseloff J."/>
            <person name="Hetherington A.J."/>
            <person name="Higo A."/>
            <person name="Hirakawa Y."/>
            <person name="Hundley H.N."/>
            <person name="Ikeda Y."/>
            <person name="Inoue K."/>
            <person name="Inoue S.I."/>
            <person name="Ishida S."/>
            <person name="Jia Q."/>
            <person name="Kakita M."/>
            <person name="Kanazawa T."/>
            <person name="Kawai Y."/>
            <person name="Kawashima T."/>
            <person name="Kennedy M."/>
            <person name="Kinose K."/>
            <person name="Kinoshita T."/>
            <person name="Kohara Y."/>
            <person name="Koide E."/>
            <person name="Komatsu K."/>
            <person name="Kopischke S."/>
            <person name="Kubo M."/>
            <person name="Kyozuka J."/>
            <person name="Lagercrantz U."/>
            <person name="Lin S.S."/>
            <person name="Lindquist E."/>
            <person name="Lipzen A.M."/>
            <person name="Lu C.W."/>
            <person name="De Luna E."/>
            <person name="Martienssen R.A."/>
            <person name="Minamino N."/>
            <person name="Mizutani M."/>
            <person name="Mizutani M."/>
            <person name="Mochizuki N."/>
            <person name="Monte I."/>
            <person name="Mosher R."/>
            <person name="Nagasaki H."/>
            <person name="Nakagami H."/>
            <person name="Naramoto S."/>
            <person name="Nishitani K."/>
            <person name="Ohtani M."/>
            <person name="Okamoto T."/>
            <person name="Okumura M."/>
            <person name="Phillips J."/>
            <person name="Pollak B."/>
            <person name="Reinders A."/>
            <person name="Rovekamp M."/>
            <person name="Sano R."/>
            <person name="Sawa S."/>
            <person name="Schmid M.W."/>
            <person name="Shirakawa M."/>
            <person name="Solano R."/>
            <person name="Spunde A."/>
            <person name="Suetsugu N."/>
            <person name="Sugano S."/>
            <person name="Sugiyama A."/>
            <person name="Sun R."/>
            <person name="Suzuki Y."/>
            <person name="Takenaka M."/>
            <person name="Takezawa D."/>
            <person name="Tomogane H."/>
            <person name="Tsuzuki M."/>
            <person name="Ueda T."/>
            <person name="Umeda M."/>
            <person name="Ward J.M."/>
            <person name="Watanabe Y."/>
            <person name="Yazaki K."/>
            <person name="Yokoyama R."/>
            <person name="Yoshitake Y."/>
            <person name="Yotsui I."/>
            <person name="Zachgo S."/>
            <person name="Schmutz J."/>
        </authorList>
    </citation>
    <scope>NUCLEOTIDE SEQUENCE [LARGE SCALE GENOMIC DNA]</scope>
    <source>
        <strain evidence="2">Tak-1</strain>
    </source>
</reference>
<dbReference type="EMBL" id="KZ772829">
    <property type="protein sequence ID" value="PTQ28610.1"/>
    <property type="molecule type" value="Genomic_DNA"/>
</dbReference>
<name>A0A2R6W415_MARPO</name>
<organism evidence="1 2">
    <name type="scientific">Marchantia polymorpha</name>
    <name type="common">Common liverwort</name>
    <name type="synonym">Marchantia aquatica</name>
    <dbReference type="NCBI Taxonomy" id="3197"/>
    <lineage>
        <taxon>Eukaryota</taxon>
        <taxon>Viridiplantae</taxon>
        <taxon>Streptophyta</taxon>
        <taxon>Embryophyta</taxon>
        <taxon>Marchantiophyta</taxon>
        <taxon>Marchantiopsida</taxon>
        <taxon>Marchantiidae</taxon>
        <taxon>Marchantiales</taxon>
        <taxon>Marchantiaceae</taxon>
        <taxon>Marchantia</taxon>
    </lineage>
</organism>
<evidence type="ECO:0000313" key="1">
    <source>
        <dbReference type="EMBL" id="PTQ28610.1"/>
    </source>
</evidence>
<dbReference type="Proteomes" id="UP000244005">
    <property type="component" value="Unassembled WGS sequence"/>
</dbReference>